<organism evidence="1 2">
    <name type="scientific">Actinacidiphila oryziradicis</name>
    <dbReference type="NCBI Taxonomy" id="2571141"/>
    <lineage>
        <taxon>Bacteria</taxon>
        <taxon>Bacillati</taxon>
        <taxon>Actinomycetota</taxon>
        <taxon>Actinomycetes</taxon>
        <taxon>Kitasatosporales</taxon>
        <taxon>Streptomycetaceae</taxon>
        <taxon>Actinacidiphila</taxon>
    </lineage>
</organism>
<evidence type="ECO:0000313" key="2">
    <source>
        <dbReference type="Proteomes" id="UP000305778"/>
    </source>
</evidence>
<reference evidence="1 2" key="1">
    <citation type="submission" date="2019-04" db="EMBL/GenBank/DDBJ databases">
        <title>Streptomyces oryziradicis sp. nov., a novel actinomycete isolated from rhizosphere soil of rice (Oryza sativa L.).</title>
        <authorList>
            <person name="Li C."/>
        </authorList>
    </citation>
    <scope>NUCLEOTIDE SEQUENCE [LARGE SCALE GENOMIC DNA]</scope>
    <source>
        <strain evidence="1 2">NEAU-C40</strain>
    </source>
</reference>
<protein>
    <submittedName>
        <fullName evidence="1">Uncharacterized protein</fullName>
    </submittedName>
</protein>
<gene>
    <name evidence="1" type="ORF">FCI23_51815</name>
</gene>
<accession>A0A4U0RJF0</accession>
<keyword evidence="2" id="KW-1185">Reference proteome</keyword>
<dbReference type="EMBL" id="SUMC01000174">
    <property type="protein sequence ID" value="TJZ95841.1"/>
    <property type="molecule type" value="Genomic_DNA"/>
</dbReference>
<evidence type="ECO:0000313" key="1">
    <source>
        <dbReference type="EMBL" id="TJZ95841.1"/>
    </source>
</evidence>
<sequence length="104" mass="10711">MRIELTWTRTDAANGTLTIPVPEAPVNDLLRPVLRHARRAWNAAAVRRAIAYAEPAAGIAADAAGAGVLVQLALPIAVRLAQQVLDNAARGADTSPTACAAPPG</sequence>
<dbReference type="AlphaFoldDB" id="A0A4U0RJF0"/>
<name>A0A4U0RJF0_9ACTN</name>
<comment type="caution">
    <text evidence="1">The sequence shown here is derived from an EMBL/GenBank/DDBJ whole genome shotgun (WGS) entry which is preliminary data.</text>
</comment>
<dbReference type="RefSeq" id="WP_136730905.1">
    <property type="nucleotide sequence ID" value="NZ_JAOPYF010000030.1"/>
</dbReference>
<dbReference type="Proteomes" id="UP000305778">
    <property type="component" value="Unassembled WGS sequence"/>
</dbReference>
<proteinExistence type="predicted"/>